<gene>
    <name evidence="2" type="ordered locus">Dgeo_0108</name>
</gene>
<dbReference type="EMBL" id="CP000359">
    <property type="protein sequence ID" value="ABF44411.1"/>
    <property type="molecule type" value="Genomic_DNA"/>
</dbReference>
<evidence type="ECO:0000313" key="2">
    <source>
        <dbReference type="EMBL" id="ABF44411.1"/>
    </source>
</evidence>
<name>Q1J273_DEIGD</name>
<dbReference type="PANTHER" id="PTHR38013:SF1">
    <property type="entry name" value="GLYCOPROTEIN_POLYSACCHARIDE METABOLISM"/>
    <property type="match status" value="1"/>
</dbReference>
<keyword evidence="1" id="KW-0732">Signal</keyword>
<dbReference type="InterPro" id="IPR053196">
    <property type="entry name" value="Lipoprotein_YbaY-like"/>
</dbReference>
<reference evidence="2" key="1">
    <citation type="submission" date="2006-04" db="EMBL/GenBank/DDBJ databases">
        <title>Complete sequence of chromosome of Deinococcus geothermalis DSM 11300.</title>
        <authorList>
            <consortium name="US DOE Joint Genome Institute"/>
            <person name="Copeland A."/>
            <person name="Lucas S."/>
            <person name="Lapidus A."/>
            <person name="Barry K."/>
            <person name="Detter J.C."/>
            <person name="Glavina del Rio T."/>
            <person name="Hammon N."/>
            <person name="Israni S."/>
            <person name="Dalin E."/>
            <person name="Tice H."/>
            <person name="Pitluck S."/>
            <person name="Brettin T."/>
            <person name="Bruce D."/>
            <person name="Han C."/>
            <person name="Tapia R."/>
            <person name="Saunders E."/>
            <person name="Gilna P."/>
            <person name="Schmutz J."/>
            <person name="Larimer F."/>
            <person name="Land M."/>
            <person name="Hauser L."/>
            <person name="Kyrpides N."/>
            <person name="Kim E."/>
            <person name="Daly M.J."/>
            <person name="Fredrickson J.K."/>
            <person name="Makarova K.S."/>
            <person name="Gaidamakova E.K."/>
            <person name="Zhai M."/>
            <person name="Richardson P."/>
        </authorList>
    </citation>
    <scope>NUCLEOTIDE SEQUENCE</scope>
    <source>
        <strain evidence="2">DSM 11300</strain>
    </source>
</reference>
<dbReference type="KEGG" id="dge:Dgeo_0108"/>
<organism evidence="2 3">
    <name type="scientific">Deinococcus geothermalis (strain DSM 11300 / CIP 105573 / AG-3a)</name>
    <dbReference type="NCBI Taxonomy" id="319795"/>
    <lineage>
        <taxon>Bacteria</taxon>
        <taxon>Thermotogati</taxon>
        <taxon>Deinococcota</taxon>
        <taxon>Deinococci</taxon>
        <taxon>Deinococcales</taxon>
        <taxon>Deinococcaceae</taxon>
        <taxon>Deinococcus</taxon>
    </lineage>
</organism>
<feature type="signal peptide" evidence="1">
    <location>
        <begin position="1"/>
        <end position="19"/>
    </location>
</feature>
<dbReference type="AlphaFoldDB" id="Q1J273"/>
<protein>
    <recommendedName>
        <fullName evidence="4">Lipoprotein</fullName>
    </recommendedName>
</protein>
<feature type="chain" id="PRO_5004191707" description="Lipoprotein" evidence="1">
    <location>
        <begin position="20"/>
        <end position="153"/>
    </location>
</feature>
<dbReference type="Proteomes" id="UP000002431">
    <property type="component" value="Chromosome"/>
</dbReference>
<dbReference type="HOGENOM" id="CLU_1675020_0_0_0"/>
<evidence type="ECO:0008006" key="4">
    <source>
        <dbReference type="Google" id="ProtNLM"/>
    </source>
</evidence>
<dbReference type="PANTHER" id="PTHR38013">
    <property type="entry name" value="GLYCOPROTEIN/POLYSACCHARIDE METABOLISM"/>
    <property type="match status" value="1"/>
</dbReference>
<dbReference type="RefSeq" id="WP_011529258.1">
    <property type="nucleotide sequence ID" value="NC_008025.1"/>
</dbReference>
<sequence length="153" mass="16477">MKRLATVLLAALLATPAFAQGITITRPTPSPASAATLPNLSEVPAGWRVVSGRVRAPRDIRLPAGSTVTVSLEDVTLVNRPATILLKASFSTPRLSAPYQLQFNPVRLNPRRVYAVTANVYGPDGRLLYRSGAAQELPQGRNVVMDLRVVPVR</sequence>
<evidence type="ECO:0000313" key="3">
    <source>
        <dbReference type="Proteomes" id="UP000002431"/>
    </source>
</evidence>
<keyword evidence="3" id="KW-1185">Reference proteome</keyword>
<evidence type="ECO:0000256" key="1">
    <source>
        <dbReference type="SAM" id="SignalP"/>
    </source>
</evidence>
<dbReference type="InterPro" id="IPR039366">
    <property type="entry name" value="Pilotin"/>
</dbReference>
<dbReference type="STRING" id="319795.Dgeo_0108"/>
<accession>Q1J273</accession>
<dbReference type="Pfam" id="PF09619">
    <property type="entry name" value="YscW"/>
    <property type="match status" value="1"/>
</dbReference>
<proteinExistence type="predicted"/>